<dbReference type="EMBL" id="JMFG01000023">
    <property type="protein sequence ID" value="KDA53337.1"/>
    <property type="molecule type" value="Genomic_DNA"/>
</dbReference>
<evidence type="ECO:0000256" key="2">
    <source>
        <dbReference type="ARBA" id="ARBA00005417"/>
    </source>
</evidence>
<dbReference type="PANTHER" id="PTHR24220:SF470">
    <property type="entry name" value="CELL DIVISION ATP-BINDING PROTEIN FTSE"/>
    <property type="match status" value="1"/>
</dbReference>
<name>A0A062XLB2_9BACT</name>
<keyword evidence="15" id="KW-1185">Reference proteome</keyword>
<evidence type="ECO:0000256" key="4">
    <source>
        <dbReference type="ARBA" id="ARBA00022448"/>
    </source>
</evidence>
<evidence type="ECO:0000313" key="14">
    <source>
        <dbReference type="EMBL" id="KDA53337.1"/>
    </source>
</evidence>
<dbReference type="GO" id="GO:0005524">
    <property type="term" value="F:ATP binding"/>
    <property type="evidence" value="ECO:0007669"/>
    <property type="project" value="UniProtKB-UniRule"/>
</dbReference>
<evidence type="ECO:0000313" key="13">
    <source>
        <dbReference type="EMBL" id="HEQ88186.1"/>
    </source>
</evidence>
<accession>A0A062XLB2</accession>
<evidence type="ECO:0000256" key="7">
    <source>
        <dbReference type="ARBA" id="ARBA00022741"/>
    </source>
</evidence>
<reference evidence="14 15" key="1">
    <citation type="submission" date="2014-04" db="EMBL/GenBank/DDBJ databases">
        <title>The Genome Sequence of Thermoanaerobaculum aquaticum MP-01, The First Cultivated Group 23 Acidobacterium.</title>
        <authorList>
            <person name="Stamps B.W."/>
            <person name="Losey N.A."/>
            <person name="Lawson P.A."/>
            <person name="Stevenson B.S."/>
        </authorList>
    </citation>
    <scope>NUCLEOTIDE SEQUENCE [LARGE SCALE GENOMIC DNA]</scope>
    <source>
        <strain evidence="14 15">MP-01</strain>
    </source>
</reference>
<dbReference type="CDD" id="cd03255">
    <property type="entry name" value="ABC_MJ0796_LolCDE_FtsE"/>
    <property type="match status" value="1"/>
</dbReference>
<proteinExistence type="inferred from homology"/>
<dbReference type="PROSITE" id="PS50893">
    <property type="entry name" value="ABC_TRANSPORTER_2"/>
    <property type="match status" value="1"/>
</dbReference>
<dbReference type="AlphaFoldDB" id="A0A062XLB2"/>
<evidence type="ECO:0000256" key="1">
    <source>
        <dbReference type="ARBA" id="ARBA00002579"/>
    </source>
</evidence>
<dbReference type="InterPro" id="IPR005286">
    <property type="entry name" value="Cell_div_FtsE"/>
</dbReference>
<dbReference type="InterPro" id="IPR015854">
    <property type="entry name" value="ABC_transpr_LolD-like"/>
</dbReference>
<dbReference type="STRING" id="1312852.EG19_06190"/>
<dbReference type="FunFam" id="3.40.50.300:FF:000056">
    <property type="entry name" value="Cell division ATP-binding protein FtsE"/>
    <property type="match status" value="1"/>
</dbReference>
<dbReference type="InterPro" id="IPR017871">
    <property type="entry name" value="ABC_transporter-like_CS"/>
</dbReference>
<gene>
    <name evidence="11 13" type="primary">ftsE</name>
    <name evidence="14" type="ORF">EG19_06190</name>
    <name evidence="13" type="ORF">ENP06_02105</name>
</gene>
<dbReference type="GO" id="GO:0051301">
    <property type="term" value="P:cell division"/>
    <property type="evidence" value="ECO:0007669"/>
    <property type="project" value="UniProtKB-UniRule"/>
</dbReference>
<feature type="domain" description="ABC transporter" evidence="12">
    <location>
        <begin position="2"/>
        <end position="222"/>
    </location>
</feature>
<keyword evidence="5 11" id="KW-1003">Cell membrane</keyword>
<keyword evidence="8 11" id="KW-0067">ATP-binding</keyword>
<comment type="similarity">
    <text evidence="2 11">Belongs to the ABC transporter superfamily.</text>
</comment>
<dbReference type="SUPFAM" id="SSF52540">
    <property type="entry name" value="P-loop containing nucleoside triphosphate hydrolases"/>
    <property type="match status" value="1"/>
</dbReference>
<dbReference type="PANTHER" id="PTHR24220">
    <property type="entry name" value="IMPORT ATP-BINDING PROTEIN"/>
    <property type="match status" value="1"/>
</dbReference>
<dbReference type="InterPro" id="IPR027417">
    <property type="entry name" value="P-loop_NTPase"/>
</dbReference>
<keyword evidence="9 11" id="KW-0472">Membrane</keyword>
<comment type="caution">
    <text evidence="14">The sequence shown here is derived from an EMBL/GenBank/DDBJ whole genome shotgun (WGS) entry which is preliminary data.</text>
</comment>
<dbReference type="GO" id="GO:0016887">
    <property type="term" value="F:ATP hydrolysis activity"/>
    <property type="evidence" value="ECO:0007669"/>
    <property type="project" value="InterPro"/>
</dbReference>
<evidence type="ECO:0000256" key="11">
    <source>
        <dbReference type="RuleBase" id="RU365094"/>
    </source>
</evidence>
<comment type="function">
    <text evidence="1">Part of the ABC transporter FtsEX involved in cellular division. Important for assembly or stability of the septal ring.</text>
</comment>
<dbReference type="Proteomes" id="UP000027284">
    <property type="component" value="Unassembled WGS sequence"/>
</dbReference>
<comment type="subunit">
    <text evidence="11">Homodimer. Forms a membrane-associated complex with FtsX.</text>
</comment>
<dbReference type="Gene3D" id="3.40.50.300">
    <property type="entry name" value="P-loop containing nucleotide triphosphate hydrolases"/>
    <property type="match status" value="1"/>
</dbReference>
<evidence type="ECO:0000256" key="3">
    <source>
        <dbReference type="ARBA" id="ARBA00020019"/>
    </source>
</evidence>
<comment type="subcellular location">
    <subcellularLocation>
        <location evidence="11">Cell membrane</location>
        <topology evidence="11">Peripheral membrane protein</topology>
        <orientation evidence="11">Cytoplasmic side</orientation>
    </subcellularLocation>
</comment>
<dbReference type="InterPro" id="IPR003439">
    <property type="entry name" value="ABC_transporter-like_ATP-bd"/>
</dbReference>
<dbReference type="GO" id="GO:0022857">
    <property type="term" value="F:transmembrane transporter activity"/>
    <property type="evidence" value="ECO:0007669"/>
    <property type="project" value="TreeGrafter"/>
</dbReference>
<evidence type="ECO:0000259" key="12">
    <source>
        <dbReference type="PROSITE" id="PS50893"/>
    </source>
</evidence>
<keyword evidence="10 11" id="KW-0131">Cell cycle</keyword>
<dbReference type="RefSeq" id="WP_038049861.1">
    <property type="nucleotide sequence ID" value="NZ_JMFG01000023.1"/>
</dbReference>
<protein>
    <recommendedName>
        <fullName evidence="3 11">Cell division ATP-binding protein FtsE</fullName>
    </recommendedName>
</protein>
<evidence type="ECO:0000313" key="15">
    <source>
        <dbReference type="Proteomes" id="UP000027284"/>
    </source>
</evidence>
<evidence type="ECO:0000256" key="8">
    <source>
        <dbReference type="ARBA" id="ARBA00022840"/>
    </source>
</evidence>
<organism evidence="14 15">
    <name type="scientific">Thermoanaerobaculum aquaticum</name>
    <dbReference type="NCBI Taxonomy" id="1312852"/>
    <lineage>
        <taxon>Bacteria</taxon>
        <taxon>Pseudomonadati</taxon>
        <taxon>Acidobacteriota</taxon>
        <taxon>Thermoanaerobaculia</taxon>
        <taxon>Thermoanaerobaculales</taxon>
        <taxon>Thermoanaerobaculaceae</taxon>
        <taxon>Thermoanaerobaculum</taxon>
    </lineage>
</organism>
<keyword evidence="4" id="KW-0813">Transport</keyword>
<dbReference type="OrthoDB" id="9772862at2"/>
<evidence type="ECO:0000256" key="5">
    <source>
        <dbReference type="ARBA" id="ARBA00022475"/>
    </source>
</evidence>
<dbReference type="EMBL" id="DSHW01000158">
    <property type="protein sequence ID" value="HEQ88186.1"/>
    <property type="molecule type" value="Genomic_DNA"/>
</dbReference>
<evidence type="ECO:0000256" key="6">
    <source>
        <dbReference type="ARBA" id="ARBA00022618"/>
    </source>
</evidence>
<dbReference type="Pfam" id="PF00005">
    <property type="entry name" value="ABC_tran"/>
    <property type="match status" value="1"/>
</dbReference>
<reference evidence="13" key="2">
    <citation type="journal article" date="2020" name="mSystems">
        <title>Genome- and Community-Level Interaction Insights into Carbon Utilization and Element Cycling Functions of Hydrothermarchaeota in Hydrothermal Sediment.</title>
        <authorList>
            <person name="Zhou Z."/>
            <person name="Liu Y."/>
            <person name="Xu W."/>
            <person name="Pan J."/>
            <person name="Luo Z.H."/>
            <person name="Li M."/>
        </authorList>
    </citation>
    <scope>NUCLEOTIDE SEQUENCE [LARGE SCALE GENOMIC DNA]</scope>
    <source>
        <strain evidence="13">SpSt-186</strain>
    </source>
</reference>
<keyword evidence="7 11" id="KW-0547">Nucleotide-binding</keyword>
<dbReference type="PROSITE" id="PS00211">
    <property type="entry name" value="ABC_TRANSPORTER_1"/>
    <property type="match status" value="1"/>
</dbReference>
<dbReference type="SMART" id="SM00382">
    <property type="entry name" value="AAA"/>
    <property type="match status" value="1"/>
</dbReference>
<dbReference type="NCBIfam" id="TIGR02673">
    <property type="entry name" value="FtsE"/>
    <property type="match status" value="1"/>
</dbReference>
<sequence length="222" mass="24849">MIRLENVTKTYCGRPALVGISTVVEKGEFVFLTGPSGAGKSTLLRLLYRAEVPDQGRVVVAGQDLTTLNRREVAELRRRMGVVFQDFKLLRRRTVGENITFVLDLLGLPEREQQRRAYHALRQVGLQHRLSALPEELSGGEQQRVAVARALVVQPELILADEPTGNLDPERSHELMGFFREANYRGTTVVVATHDVSLIAAHPARTLVLERGRLVQDRWGPP</sequence>
<dbReference type="InterPro" id="IPR003593">
    <property type="entry name" value="AAA+_ATPase"/>
</dbReference>
<evidence type="ECO:0000256" key="10">
    <source>
        <dbReference type="ARBA" id="ARBA00023306"/>
    </source>
</evidence>
<evidence type="ECO:0000256" key="9">
    <source>
        <dbReference type="ARBA" id="ARBA00023136"/>
    </source>
</evidence>
<keyword evidence="6 11" id="KW-0132">Cell division</keyword>
<dbReference type="GO" id="GO:0005886">
    <property type="term" value="C:plasma membrane"/>
    <property type="evidence" value="ECO:0007669"/>
    <property type="project" value="UniProtKB-SubCell"/>
</dbReference>
<dbReference type="InterPro" id="IPR017911">
    <property type="entry name" value="MacB-like_ATP-bd"/>
</dbReference>